<gene>
    <name evidence="2" type="ORF">BDZ85DRAFT_251558</name>
</gene>
<name>A0A6A6G5H8_9PEZI</name>
<accession>A0A6A6G5H8</accession>
<keyword evidence="3" id="KW-1185">Reference proteome</keyword>
<feature type="transmembrane region" description="Helical" evidence="1">
    <location>
        <begin position="43"/>
        <end position="62"/>
    </location>
</feature>
<keyword evidence="1" id="KW-1133">Transmembrane helix</keyword>
<dbReference type="EMBL" id="ML992511">
    <property type="protein sequence ID" value="KAF2221031.1"/>
    <property type="molecule type" value="Genomic_DNA"/>
</dbReference>
<keyword evidence="1" id="KW-0812">Transmembrane</keyword>
<proteinExistence type="predicted"/>
<dbReference type="Proteomes" id="UP000799538">
    <property type="component" value="Unassembled WGS sequence"/>
</dbReference>
<evidence type="ECO:0000313" key="2">
    <source>
        <dbReference type="EMBL" id="KAF2221031.1"/>
    </source>
</evidence>
<protein>
    <submittedName>
        <fullName evidence="2">Uncharacterized protein</fullName>
    </submittedName>
</protein>
<sequence length="113" mass="12889">MLGNELRKKLPFSTIILYALLLQLLLSSSNSRAAKYSRKKYYYIYLREGNTLFLSYIFLLALRYSKVIAGSLCYNLNPDTASITSLTTAITSAESYVYSYASIKLSKVEEKDR</sequence>
<evidence type="ECO:0000256" key="1">
    <source>
        <dbReference type="SAM" id="Phobius"/>
    </source>
</evidence>
<organism evidence="2 3">
    <name type="scientific">Elsinoe ampelina</name>
    <dbReference type="NCBI Taxonomy" id="302913"/>
    <lineage>
        <taxon>Eukaryota</taxon>
        <taxon>Fungi</taxon>
        <taxon>Dikarya</taxon>
        <taxon>Ascomycota</taxon>
        <taxon>Pezizomycotina</taxon>
        <taxon>Dothideomycetes</taxon>
        <taxon>Dothideomycetidae</taxon>
        <taxon>Myriangiales</taxon>
        <taxon>Elsinoaceae</taxon>
        <taxon>Elsinoe</taxon>
    </lineage>
</organism>
<dbReference type="AlphaFoldDB" id="A0A6A6G5H8"/>
<keyword evidence="1" id="KW-0472">Membrane</keyword>
<reference evidence="3" key="1">
    <citation type="journal article" date="2020" name="Stud. Mycol.">
        <title>101 Dothideomycetes genomes: A test case for predicting lifestyles and emergence of pathogens.</title>
        <authorList>
            <person name="Haridas S."/>
            <person name="Albert R."/>
            <person name="Binder M."/>
            <person name="Bloem J."/>
            <person name="LaButti K."/>
            <person name="Salamov A."/>
            <person name="Andreopoulos B."/>
            <person name="Baker S."/>
            <person name="Barry K."/>
            <person name="Bills G."/>
            <person name="Bluhm B."/>
            <person name="Cannon C."/>
            <person name="Castanera R."/>
            <person name="Culley D."/>
            <person name="Daum C."/>
            <person name="Ezra D."/>
            <person name="Gonzalez J."/>
            <person name="Henrissat B."/>
            <person name="Kuo A."/>
            <person name="Liang C."/>
            <person name="Lipzen A."/>
            <person name="Lutzoni F."/>
            <person name="Magnuson J."/>
            <person name="Mondo S."/>
            <person name="Nolan M."/>
            <person name="Ohm R."/>
            <person name="Pangilinan J."/>
            <person name="Park H.-J."/>
            <person name="Ramirez L."/>
            <person name="Alfaro M."/>
            <person name="Sun H."/>
            <person name="Tritt A."/>
            <person name="Yoshinaga Y."/>
            <person name="Zwiers L.-H."/>
            <person name="Turgeon B."/>
            <person name="Goodwin S."/>
            <person name="Spatafora J."/>
            <person name="Crous P."/>
            <person name="Grigoriev I."/>
        </authorList>
    </citation>
    <scope>NUCLEOTIDE SEQUENCE [LARGE SCALE GENOMIC DNA]</scope>
    <source>
        <strain evidence="3">CECT 20119</strain>
    </source>
</reference>
<evidence type="ECO:0000313" key="3">
    <source>
        <dbReference type="Proteomes" id="UP000799538"/>
    </source>
</evidence>